<dbReference type="PANTHER" id="PTHR46889:SF5">
    <property type="entry name" value="INTEGRASE PROTEIN"/>
    <property type="match status" value="1"/>
</dbReference>
<feature type="coiled-coil region" evidence="1">
    <location>
        <begin position="212"/>
        <end position="239"/>
    </location>
</feature>
<dbReference type="GO" id="GO:0015074">
    <property type="term" value="P:DNA integration"/>
    <property type="evidence" value="ECO:0007669"/>
    <property type="project" value="InterPro"/>
</dbReference>
<dbReference type="SUPFAM" id="SSF53098">
    <property type="entry name" value="Ribonuclease H-like"/>
    <property type="match status" value="1"/>
</dbReference>
<dbReference type="SUPFAM" id="SSF48295">
    <property type="entry name" value="TrpR-like"/>
    <property type="match status" value="3"/>
</dbReference>
<dbReference type="eggNOG" id="COG2801">
    <property type="taxonomic scope" value="Bacteria"/>
</dbReference>
<dbReference type="eggNOG" id="COG2963">
    <property type="taxonomic scope" value="Bacteria"/>
</dbReference>
<dbReference type="Gene3D" id="3.30.420.10">
    <property type="entry name" value="Ribonuclease H-like superfamily/Ribonuclease H"/>
    <property type="match status" value="1"/>
</dbReference>
<dbReference type="Proteomes" id="UP000003806">
    <property type="component" value="Chromosome"/>
</dbReference>
<evidence type="ECO:0000313" key="4">
    <source>
        <dbReference type="Proteomes" id="UP000003806"/>
    </source>
</evidence>
<dbReference type="STRING" id="885272.JonanDRAFT_1492"/>
<dbReference type="PROSITE" id="PS50994">
    <property type="entry name" value="INTEGRASE"/>
    <property type="match status" value="1"/>
</dbReference>
<dbReference type="Pfam" id="PF13333">
    <property type="entry name" value="rve_2"/>
    <property type="match status" value="1"/>
</dbReference>
<dbReference type="EMBL" id="CM001376">
    <property type="protein sequence ID" value="EHM13854.1"/>
    <property type="molecule type" value="Genomic_DNA"/>
</dbReference>
<dbReference type="InterPro" id="IPR036397">
    <property type="entry name" value="RNaseH_sf"/>
</dbReference>
<dbReference type="InterPro" id="IPR025948">
    <property type="entry name" value="HTH-like_dom"/>
</dbReference>
<dbReference type="NCBIfam" id="NF033516">
    <property type="entry name" value="transpos_IS3"/>
    <property type="match status" value="1"/>
</dbReference>
<reference evidence="3 4" key="1">
    <citation type="submission" date="2011-11" db="EMBL/GenBank/DDBJ databases">
        <title>The Noncontiguous Finished genome of Jonquetella anthropi DSM 22815.</title>
        <authorList>
            <consortium name="US DOE Joint Genome Institute (JGI-PGF)"/>
            <person name="Lucas S."/>
            <person name="Copeland A."/>
            <person name="Lapidus A."/>
            <person name="Glavina del Rio T."/>
            <person name="Dalin E."/>
            <person name="Tice H."/>
            <person name="Bruce D."/>
            <person name="Goodwin L."/>
            <person name="Pitluck S."/>
            <person name="Peters L."/>
            <person name="Mikhailova N."/>
            <person name="Held B."/>
            <person name="Kyrpides N."/>
            <person name="Mavromatis K."/>
            <person name="Ivanova N."/>
            <person name="Markowitz V."/>
            <person name="Cheng J.-F."/>
            <person name="Hugenholtz P."/>
            <person name="Woyke T."/>
            <person name="Wu D."/>
            <person name="Gronow S."/>
            <person name="Wellnitz S."/>
            <person name="Brambilla E."/>
            <person name="Klenk H.-P."/>
            <person name="Eisen J.A."/>
        </authorList>
    </citation>
    <scope>NUCLEOTIDE SEQUENCE [LARGE SCALE GENOMIC DNA]</scope>
    <source>
        <strain evidence="3 4">DSM 22815</strain>
    </source>
</reference>
<accession>H0UJ27</accession>
<gene>
    <name evidence="3" type="ORF">JonanDRAFT_1492</name>
</gene>
<evidence type="ECO:0000313" key="3">
    <source>
        <dbReference type="EMBL" id="EHM13854.1"/>
    </source>
</evidence>
<dbReference type="InterPro" id="IPR055247">
    <property type="entry name" value="InsJ-like_HTH"/>
</dbReference>
<dbReference type="InterPro" id="IPR012337">
    <property type="entry name" value="RNaseH-like_sf"/>
</dbReference>
<keyword evidence="4" id="KW-1185">Reference proteome</keyword>
<dbReference type="InterPro" id="IPR036388">
    <property type="entry name" value="WH-like_DNA-bd_sf"/>
</dbReference>
<dbReference type="AlphaFoldDB" id="H0UJ27"/>
<organism evidence="3 4">
    <name type="scientific">Jonquetella anthropi DSM 22815</name>
    <dbReference type="NCBI Taxonomy" id="885272"/>
    <lineage>
        <taxon>Bacteria</taxon>
        <taxon>Thermotogati</taxon>
        <taxon>Synergistota</taxon>
        <taxon>Synergistia</taxon>
        <taxon>Synergistales</taxon>
        <taxon>Dethiosulfovibrionaceae</taxon>
        <taxon>Jonquetella</taxon>
    </lineage>
</organism>
<name>H0UJ27_9BACT</name>
<dbReference type="InterPro" id="IPR001584">
    <property type="entry name" value="Integrase_cat-core"/>
</dbReference>
<dbReference type="Pfam" id="PF13276">
    <property type="entry name" value="HTH_21"/>
    <property type="match status" value="1"/>
</dbReference>
<dbReference type="GO" id="GO:0043565">
    <property type="term" value="F:sequence-specific DNA binding"/>
    <property type="evidence" value="ECO:0007669"/>
    <property type="project" value="InterPro"/>
</dbReference>
<dbReference type="Pfam" id="PF13518">
    <property type="entry name" value="HTH_28"/>
    <property type="match status" value="2"/>
</dbReference>
<protein>
    <submittedName>
        <fullName evidence="3">Transposase</fullName>
    </submittedName>
</protein>
<dbReference type="Gene3D" id="1.10.10.10">
    <property type="entry name" value="Winged helix-like DNA-binding domain superfamily/Winged helix DNA-binding domain"/>
    <property type="match status" value="2"/>
</dbReference>
<sequence length="547" mass="64088">MLPPSRTGKYKTYLGGISMPRKSKIDSALKISLVESYLRDEISCTEATRQAGLRGRASFRSWVRIYQNEGPGGLLAQSRNRHYSQELKLAAVHAYLSGEGSFSETAYRYGLRSKAQLQSWIQAYTTHGWIQSRTSGGGSSMRKARQTTQEERLEIVRYCLAKDNNYGATALKYNCSYQQVRNWVLRYESMGPAGLEDRRGRRIGTLPARTPEEKQRDRIAELERKNRDLQMENDLLKKNQRVRDERSLSLTRHPYKYQAIKELTEAKHYPLQKLCQCQRLSRSAYYRWLKGPVSFSEKYNTELSEKIKAIHENHPDMGYRRIRDELERNHGIAVNDKRVLRICRGERIQSTIKWRPKSCTRSSQDPAHIAKNYLNRDFHADAPNEKWLTDVTEFKYYVGGNAHKVYLSAILDLYDRRIVAYKIGEHNDNPLVMSTFDEAVEREPEAHPLFHSDRGFQYTSKQFSGRLKRNRMKQSMSRVAHCIDNGPMEGFWGILKREMYYRKRFTSKMDLVKTIESYIRYYNTERFQRKLNLMTPAEYHASFYTAA</sequence>
<feature type="domain" description="Integrase catalytic" evidence="2">
    <location>
        <begin position="379"/>
        <end position="544"/>
    </location>
</feature>
<dbReference type="InterPro" id="IPR050900">
    <property type="entry name" value="Transposase_IS3/IS150/IS904"/>
</dbReference>
<dbReference type="Pfam" id="PF00665">
    <property type="entry name" value="rve"/>
    <property type="match status" value="1"/>
</dbReference>
<dbReference type="InterPro" id="IPR010921">
    <property type="entry name" value="Trp_repressor/repl_initiator"/>
</dbReference>
<dbReference type="HOGENOM" id="CLU_027402_17_4_0"/>
<evidence type="ECO:0000259" key="2">
    <source>
        <dbReference type="PROSITE" id="PS50994"/>
    </source>
</evidence>
<keyword evidence="1" id="KW-0175">Coiled coil</keyword>
<dbReference type="InterPro" id="IPR048020">
    <property type="entry name" value="Transpos_IS3"/>
</dbReference>
<proteinExistence type="predicted"/>
<evidence type="ECO:0000256" key="1">
    <source>
        <dbReference type="SAM" id="Coils"/>
    </source>
</evidence>
<dbReference type="PANTHER" id="PTHR46889">
    <property type="entry name" value="TRANSPOSASE INSF FOR INSERTION SEQUENCE IS3B-RELATED"/>
    <property type="match status" value="1"/>
</dbReference>